<organism evidence="3 4">
    <name type="scientific">Streptomyces camponoticapitis</name>
    <dbReference type="NCBI Taxonomy" id="1616125"/>
    <lineage>
        <taxon>Bacteria</taxon>
        <taxon>Bacillati</taxon>
        <taxon>Actinomycetota</taxon>
        <taxon>Actinomycetes</taxon>
        <taxon>Kitasatosporales</taxon>
        <taxon>Streptomycetaceae</taxon>
        <taxon>Streptomyces</taxon>
    </lineage>
</organism>
<keyword evidence="2" id="KW-0472">Membrane</keyword>
<comment type="caution">
    <text evidence="3">The sequence shown here is derived from an EMBL/GenBank/DDBJ whole genome shotgun (WGS) entry which is preliminary data.</text>
</comment>
<sequence>MPLSDRRPAPTAGQPTPEPADDQAQMLIAAVNEALAEKPTAFRDDTPLPVVGTALPVPQPGRPPMSQGATDASTLMLAGGATTLMVSMSAAGLMYFSQFADPVACAIVLGAPTALVLAVSRLVAKTRTSAPPVIHQHYNGTVVQDSRSITTSTRGVIANTRNQTPR</sequence>
<dbReference type="Proteomes" id="UP000660265">
    <property type="component" value="Unassembled WGS sequence"/>
</dbReference>
<accession>A0ABQ2E1R6</accession>
<feature type="region of interest" description="Disordered" evidence="1">
    <location>
        <begin position="40"/>
        <end position="70"/>
    </location>
</feature>
<feature type="transmembrane region" description="Helical" evidence="2">
    <location>
        <begin position="75"/>
        <end position="97"/>
    </location>
</feature>
<keyword evidence="2" id="KW-0812">Transmembrane</keyword>
<feature type="region of interest" description="Disordered" evidence="1">
    <location>
        <begin position="1"/>
        <end position="23"/>
    </location>
</feature>
<evidence type="ECO:0000313" key="3">
    <source>
        <dbReference type="EMBL" id="GGJ86928.1"/>
    </source>
</evidence>
<evidence type="ECO:0000313" key="4">
    <source>
        <dbReference type="Proteomes" id="UP000660265"/>
    </source>
</evidence>
<feature type="transmembrane region" description="Helical" evidence="2">
    <location>
        <begin position="103"/>
        <end position="124"/>
    </location>
</feature>
<gene>
    <name evidence="3" type="ORF">GCM10011583_18160</name>
</gene>
<keyword evidence="2" id="KW-1133">Transmembrane helix</keyword>
<evidence type="ECO:0000256" key="1">
    <source>
        <dbReference type="SAM" id="MobiDB-lite"/>
    </source>
</evidence>
<keyword evidence="4" id="KW-1185">Reference proteome</keyword>
<evidence type="ECO:0000256" key="2">
    <source>
        <dbReference type="SAM" id="Phobius"/>
    </source>
</evidence>
<reference evidence="4" key="1">
    <citation type="journal article" date="2019" name="Int. J. Syst. Evol. Microbiol.">
        <title>The Global Catalogue of Microorganisms (GCM) 10K type strain sequencing project: providing services to taxonomists for standard genome sequencing and annotation.</title>
        <authorList>
            <consortium name="The Broad Institute Genomics Platform"/>
            <consortium name="The Broad Institute Genome Sequencing Center for Infectious Disease"/>
            <person name="Wu L."/>
            <person name="Ma J."/>
        </authorList>
    </citation>
    <scope>NUCLEOTIDE SEQUENCE [LARGE SCALE GENOMIC DNA]</scope>
    <source>
        <strain evidence="4">CGMCC 4.7275</strain>
    </source>
</reference>
<name>A0ABQ2E1R6_9ACTN</name>
<dbReference type="RefSeq" id="WP_308426657.1">
    <property type="nucleotide sequence ID" value="NZ_BMMV01000005.1"/>
</dbReference>
<evidence type="ECO:0008006" key="5">
    <source>
        <dbReference type="Google" id="ProtNLM"/>
    </source>
</evidence>
<dbReference type="EMBL" id="BMMV01000005">
    <property type="protein sequence ID" value="GGJ86928.1"/>
    <property type="molecule type" value="Genomic_DNA"/>
</dbReference>
<proteinExistence type="predicted"/>
<protein>
    <recommendedName>
        <fullName evidence="5">SpdD-like protein</fullName>
    </recommendedName>
</protein>